<name>A0A1I0CIL5_9FIRM</name>
<dbReference type="Proteomes" id="UP000243819">
    <property type="component" value="Unassembled WGS sequence"/>
</dbReference>
<feature type="transmembrane region" description="Helical" evidence="1">
    <location>
        <begin position="41"/>
        <end position="61"/>
    </location>
</feature>
<evidence type="ECO:0000313" key="2">
    <source>
        <dbReference type="EMBL" id="SET19402.1"/>
    </source>
</evidence>
<dbReference type="EMBL" id="FOIF01000076">
    <property type="protein sequence ID" value="SET19402.1"/>
    <property type="molecule type" value="Genomic_DNA"/>
</dbReference>
<evidence type="ECO:0000313" key="3">
    <source>
        <dbReference type="Proteomes" id="UP000243819"/>
    </source>
</evidence>
<accession>A0A1I0CIL5</accession>
<keyword evidence="1" id="KW-0812">Transmembrane</keyword>
<dbReference type="RefSeq" id="WP_143055936.1">
    <property type="nucleotide sequence ID" value="NZ_FOIF01000076.1"/>
</dbReference>
<organism evidence="2 3">
    <name type="scientific">Anaerobranca gottschalkii DSM 13577</name>
    <dbReference type="NCBI Taxonomy" id="1120990"/>
    <lineage>
        <taxon>Bacteria</taxon>
        <taxon>Bacillati</taxon>
        <taxon>Bacillota</taxon>
        <taxon>Clostridia</taxon>
        <taxon>Eubacteriales</taxon>
        <taxon>Proteinivoracaceae</taxon>
        <taxon>Anaerobranca</taxon>
    </lineage>
</organism>
<keyword evidence="1" id="KW-1133">Transmembrane helix</keyword>
<dbReference type="AlphaFoldDB" id="A0A1I0CIL5"/>
<dbReference type="OrthoDB" id="1683367at2"/>
<keyword evidence="1" id="KW-0472">Membrane</keyword>
<sequence>MLLIVGIITISAYILNNLLYKYLHDYSTLTAAIIEEILKTYGGYLIAQILLTHVIFGLVEAIIDIKNNGKKGIYPAIFSLLGHAAFGYLTLTVFRLTENLFYSILTGIFAHIIYNSLVVGIVNNQRGSNRP</sequence>
<feature type="transmembrane region" description="Helical" evidence="1">
    <location>
        <begin position="73"/>
        <end position="94"/>
    </location>
</feature>
<reference evidence="3" key="1">
    <citation type="submission" date="2016-10" db="EMBL/GenBank/DDBJ databases">
        <authorList>
            <person name="Varghese N."/>
            <person name="Submissions S."/>
        </authorList>
    </citation>
    <scope>NUCLEOTIDE SEQUENCE [LARGE SCALE GENOMIC DNA]</scope>
    <source>
        <strain evidence="3">DSM 13577</strain>
    </source>
</reference>
<protein>
    <recommendedName>
        <fullName evidence="4">CAAX protease self-immunity</fullName>
    </recommendedName>
</protein>
<keyword evidence="3" id="KW-1185">Reference proteome</keyword>
<evidence type="ECO:0000256" key="1">
    <source>
        <dbReference type="SAM" id="Phobius"/>
    </source>
</evidence>
<proteinExistence type="predicted"/>
<feature type="transmembrane region" description="Helical" evidence="1">
    <location>
        <begin position="100"/>
        <end position="122"/>
    </location>
</feature>
<dbReference type="STRING" id="1120990.SAMN03080614_10764"/>
<evidence type="ECO:0008006" key="4">
    <source>
        <dbReference type="Google" id="ProtNLM"/>
    </source>
</evidence>
<gene>
    <name evidence="2" type="ORF">SAMN03080614_10764</name>
</gene>